<keyword evidence="3 8" id="KW-0479">Metal-binding</keyword>
<dbReference type="GO" id="GO:0006108">
    <property type="term" value="P:malate metabolic process"/>
    <property type="evidence" value="ECO:0007669"/>
    <property type="project" value="TreeGrafter"/>
</dbReference>
<evidence type="ECO:0000256" key="2">
    <source>
        <dbReference type="ARBA" id="ARBA00008785"/>
    </source>
</evidence>
<name>A0A1R4HML2_9GAMM</name>
<comment type="cofactor">
    <cofactor evidence="1">
        <name>Mn(2+)</name>
        <dbReference type="ChEBI" id="CHEBI:29035"/>
    </cofactor>
</comment>
<dbReference type="InterPro" id="IPR001891">
    <property type="entry name" value="Malic_OxRdtase"/>
</dbReference>
<dbReference type="InterPro" id="IPR012302">
    <property type="entry name" value="Malic_NAD-bd"/>
</dbReference>
<dbReference type="InterPro" id="IPR046346">
    <property type="entry name" value="Aminoacid_DH-like_N_sf"/>
</dbReference>
<dbReference type="GO" id="GO:0004470">
    <property type="term" value="F:malic enzyme activity"/>
    <property type="evidence" value="ECO:0007669"/>
    <property type="project" value="InterPro"/>
</dbReference>
<keyword evidence="4 12" id="KW-0560">Oxidoreductase</keyword>
<evidence type="ECO:0000313" key="12">
    <source>
        <dbReference type="EMBL" id="SJN08779.1"/>
    </source>
</evidence>
<keyword evidence="5" id="KW-0520">NAD</keyword>
<protein>
    <submittedName>
        <fullName evidence="12">NAD-dependent malic enzyme</fullName>
        <ecNumber evidence="12">1.1.1.38</ecNumber>
    </submittedName>
</protein>
<dbReference type="SUPFAM" id="SSF53223">
    <property type="entry name" value="Aminoacid dehydrogenase-like, N-terminal domain"/>
    <property type="match status" value="1"/>
</dbReference>
<dbReference type="GO" id="GO:0005829">
    <property type="term" value="C:cytosol"/>
    <property type="evidence" value="ECO:0007669"/>
    <property type="project" value="TreeGrafter"/>
</dbReference>
<dbReference type="InterPro" id="IPR012301">
    <property type="entry name" value="Malic_N_dom"/>
</dbReference>
<evidence type="ECO:0000256" key="8">
    <source>
        <dbReference type="PIRSR" id="PIRSR000106-3"/>
    </source>
</evidence>
<feature type="binding site" evidence="7">
    <location>
        <position position="454"/>
    </location>
    <ligand>
        <name>(S)-malate</name>
        <dbReference type="ChEBI" id="CHEBI:15589"/>
    </ligand>
</feature>
<comment type="similarity">
    <text evidence="2 9">Belongs to the malic enzymes family.</text>
</comment>
<dbReference type="PROSITE" id="PS00331">
    <property type="entry name" value="MALIC_ENZYMES"/>
    <property type="match status" value="1"/>
</dbReference>
<dbReference type="Pfam" id="PF03949">
    <property type="entry name" value="Malic_M"/>
    <property type="match status" value="1"/>
</dbReference>
<feature type="domain" description="Malic enzyme NAD-binding" evidence="10">
    <location>
        <begin position="281"/>
        <end position="566"/>
    </location>
</feature>
<evidence type="ECO:0000256" key="6">
    <source>
        <dbReference type="PIRSR" id="PIRSR000106-1"/>
    </source>
</evidence>
<dbReference type="Proteomes" id="UP000196331">
    <property type="component" value="Unassembled WGS sequence"/>
</dbReference>
<feature type="binding site" evidence="8">
    <location>
        <position position="280"/>
    </location>
    <ligand>
        <name>a divalent metal cation</name>
        <dbReference type="ChEBI" id="CHEBI:60240"/>
    </ligand>
</feature>
<dbReference type="SMART" id="SM01274">
    <property type="entry name" value="malic"/>
    <property type="match status" value="1"/>
</dbReference>
<dbReference type="PIRSF" id="PIRSF000106">
    <property type="entry name" value="ME"/>
    <property type="match status" value="1"/>
</dbReference>
<sequence length="598" mass="65056">MFSRQANISKDSSGRTRITTAARGYAVLRDPSLNKGTSFSQSERDALGLNGLLPPIITTELEPQLIRAYAAYSAAPTDLAKHIYMWDLHDDNVTIFYALLQRHMMEMLPIVYDPIVGEAIENFSEIMHRPRGIFLSINEPEKIEEKLAAFGAGANDIDLLVASDAEEILGIGDWGANGIDISIGKLAVYTAAAGVDPHRVVPVILDVGTDNERLLNDPQYVGYRHGRIRGKQYDDFVDAYAAAAHKLFPKAMLHWEDFGSTNARRILARHRDKLPTFNDDMQGTGAIVLAGLLNAVERTGKPWNEQRVVVVGSGTAGCGIADQIRDQMVRHGVSKEEATRKVWLVDLPGLLTDDMTDGLLDFQRPYARPLDEVTNWKRTPCEPIPADESRWPAMEALRAARAAASGIIDLAAVVSEVKPTILIGTSTTPGRFTESIVRDMASNVERPIIFPLSNPTLLHEATPAHLIEWTDGKVLVATGAPFDDVQYKGVNYVIGQANNAALYPGLGFGAIVGRVAKITDEMIFAAAQAVAGQGPEDKPGASLLPSNAELRTTSSAVAVEVIRVAQSQGLVRAKDLSDPVEAVREAQWWPVYNPVEAG</sequence>
<comment type="caution">
    <text evidence="12">The sequence shown here is derived from an EMBL/GenBank/DDBJ whole genome shotgun (WGS) entry which is preliminary data.</text>
</comment>
<feature type="binding site" evidence="8">
    <location>
        <position position="257"/>
    </location>
    <ligand>
        <name>a divalent metal cation</name>
        <dbReference type="ChEBI" id="CHEBI:60240"/>
    </ligand>
</feature>
<evidence type="ECO:0000259" key="10">
    <source>
        <dbReference type="SMART" id="SM00919"/>
    </source>
</evidence>
<accession>A0A1R4HML2</accession>
<dbReference type="PANTHER" id="PTHR23406">
    <property type="entry name" value="MALIC ENZYME-RELATED"/>
    <property type="match status" value="1"/>
</dbReference>
<dbReference type="PANTHER" id="PTHR23406:SF34">
    <property type="entry name" value="NAD-DEPENDENT MALIC ENZYME, MITOCHONDRIAL"/>
    <property type="match status" value="1"/>
</dbReference>
<evidence type="ECO:0000313" key="13">
    <source>
        <dbReference type="Proteomes" id="UP000196331"/>
    </source>
</evidence>
<feature type="domain" description="Malic enzyme N-terminal" evidence="11">
    <location>
        <begin position="89"/>
        <end position="271"/>
    </location>
</feature>
<evidence type="ECO:0000256" key="4">
    <source>
        <dbReference type="ARBA" id="ARBA00023002"/>
    </source>
</evidence>
<dbReference type="InterPro" id="IPR036291">
    <property type="entry name" value="NAD(P)-bd_dom_sf"/>
</dbReference>
<evidence type="ECO:0000256" key="1">
    <source>
        <dbReference type="ARBA" id="ARBA00001936"/>
    </source>
</evidence>
<comment type="cofactor">
    <cofactor evidence="8">
        <name>Mg(2+)</name>
        <dbReference type="ChEBI" id="CHEBI:18420"/>
    </cofactor>
    <cofactor evidence="8">
        <name>Mn(2+)</name>
        <dbReference type="ChEBI" id="CHEBI:29035"/>
    </cofactor>
    <text evidence="8">Divalent metal cations. Prefers magnesium or manganese.</text>
</comment>
<dbReference type="InterPro" id="IPR037062">
    <property type="entry name" value="Malic_N_dom_sf"/>
</dbReference>
<dbReference type="AlphaFoldDB" id="A0A1R4HML2"/>
<evidence type="ECO:0000256" key="5">
    <source>
        <dbReference type="ARBA" id="ARBA00023027"/>
    </source>
</evidence>
<dbReference type="OrthoDB" id="9805787at2"/>
<evidence type="ECO:0000256" key="7">
    <source>
        <dbReference type="PIRSR" id="PIRSR000106-2"/>
    </source>
</evidence>
<dbReference type="InterPro" id="IPR015884">
    <property type="entry name" value="Malic_enzyme_CS"/>
</dbReference>
<feature type="binding site" evidence="8">
    <location>
        <position position="256"/>
    </location>
    <ligand>
        <name>a divalent metal cation</name>
        <dbReference type="ChEBI" id="CHEBI:60240"/>
    </ligand>
</feature>
<dbReference type="EC" id="1.1.1.38" evidence="12"/>
<dbReference type="SMART" id="SM00919">
    <property type="entry name" value="Malic_M"/>
    <property type="match status" value="1"/>
</dbReference>
<dbReference type="RefSeq" id="WP_087105288.1">
    <property type="nucleotide sequence ID" value="NZ_FUKM01000001.1"/>
</dbReference>
<dbReference type="NCBIfam" id="NF010052">
    <property type="entry name" value="PRK13529.1"/>
    <property type="match status" value="1"/>
</dbReference>
<evidence type="ECO:0000259" key="11">
    <source>
        <dbReference type="SMART" id="SM01274"/>
    </source>
</evidence>
<feature type="binding site" evidence="7">
    <location>
        <position position="498"/>
    </location>
    <ligand>
        <name>(S)-malate</name>
        <dbReference type="ChEBI" id="CHEBI:15589"/>
    </ligand>
</feature>
<dbReference type="Pfam" id="PF00390">
    <property type="entry name" value="malic"/>
    <property type="match status" value="1"/>
</dbReference>
<feature type="active site" description="Proton donor" evidence="6">
    <location>
        <position position="112"/>
    </location>
</feature>
<dbReference type="Gene3D" id="3.40.50.720">
    <property type="entry name" value="NAD(P)-binding Rossmann-like Domain"/>
    <property type="match status" value="1"/>
</dbReference>
<dbReference type="SUPFAM" id="SSF51735">
    <property type="entry name" value="NAD(P)-binding Rossmann-fold domains"/>
    <property type="match status" value="1"/>
</dbReference>
<feature type="active site" description="Proton acceptor" evidence="6">
    <location>
        <position position="185"/>
    </location>
</feature>
<reference evidence="12 13" key="1">
    <citation type="submission" date="2017-02" db="EMBL/GenBank/DDBJ databases">
        <authorList>
            <person name="Dridi B."/>
        </authorList>
    </citation>
    <scope>NUCLEOTIDE SEQUENCE [LARGE SCALE GENOMIC DNA]</scope>
    <source>
        <strain evidence="12 13">JB380</strain>
    </source>
</reference>
<dbReference type="GO" id="GO:0051287">
    <property type="term" value="F:NAD binding"/>
    <property type="evidence" value="ECO:0007669"/>
    <property type="project" value="InterPro"/>
</dbReference>
<dbReference type="GO" id="GO:0046872">
    <property type="term" value="F:metal ion binding"/>
    <property type="evidence" value="ECO:0007669"/>
    <property type="project" value="UniProtKB-KW"/>
</dbReference>
<dbReference type="EMBL" id="FUKM01000001">
    <property type="protein sequence ID" value="SJN08779.1"/>
    <property type="molecule type" value="Genomic_DNA"/>
</dbReference>
<dbReference type="GO" id="GO:0016616">
    <property type="term" value="F:oxidoreductase activity, acting on the CH-OH group of donors, NAD or NADP as acceptor"/>
    <property type="evidence" value="ECO:0007669"/>
    <property type="project" value="InterPro"/>
</dbReference>
<proteinExistence type="inferred from homology"/>
<evidence type="ECO:0000256" key="3">
    <source>
        <dbReference type="ARBA" id="ARBA00022723"/>
    </source>
</evidence>
<evidence type="ECO:0000256" key="9">
    <source>
        <dbReference type="RuleBase" id="RU003427"/>
    </source>
</evidence>
<organism evidence="12 13">
    <name type="scientific">Halomonas citrativorans</name>
    <dbReference type="NCBI Taxonomy" id="2742612"/>
    <lineage>
        <taxon>Bacteria</taxon>
        <taxon>Pseudomonadati</taxon>
        <taxon>Pseudomonadota</taxon>
        <taxon>Gammaproteobacteria</taxon>
        <taxon>Oceanospirillales</taxon>
        <taxon>Halomonadaceae</taxon>
        <taxon>Halomonas</taxon>
    </lineage>
</organism>
<dbReference type="PRINTS" id="PR00072">
    <property type="entry name" value="MALOXRDTASE"/>
</dbReference>
<gene>
    <name evidence="12" type="ORF">CZ787_00010</name>
</gene>
<dbReference type="Gene3D" id="3.40.50.10380">
    <property type="entry name" value="Malic enzyme, N-terminal domain"/>
    <property type="match status" value="1"/>
</dbReference>